<evidence type="ECO:0000313" key="4">
    <source>
        <dbReference type="Proteomes" id="UP001064782"/>
    </source>
</evidence>
<evidence type="ECO:0000256" key="1">
    <source>
        <dbReference type="SAM" id="MobiDB-lite"/>
    </source>
</evidence>
<organism evidence="3 4">
    <name type="scientific">Mycobacterium kiyosense</name>
    <dbReference type="NCBI Taxonomy" id="2871094"/>
    <lineage>
        <taxon>Bacteria</taxon>
        <taxon>Bacillati</taxon>
        <taxon>Actinomycetota</taxon>
        <taxon>Actinomycetes</taxon>
        <taxon>Mycobacteriales</taxon>
        <taxon>Mycobacteriaceae</taxon>
        <taxon>Mycobacterium</taxon>
    </lineage>
</organism>
<dbReference type="EMBL" id="BRXE01000061">
    <property type="protein sequence ID" value="GLB84807.1"/>
    <property type="molecule type" value="Genomic_DNA"/>
</dbReference>
<feature type="compositionally biased region" description="Polar residues" evidence="1">
    <location>
        <begin position="46"/>
        <end position="59"/>
    </location>
</feature>
<feature type="region of interest" description="Disordered" evidence="1">
    <location>
        <begin position="46"/>
        <end position="67"/>
    </location>
</feature>
<evidence type="ECO:0000313" key="3">
    <source>
        <dbReference type="EMBL" id="GLD33626.1"/>
    </source>
</evidence>
<dbReference type="Proteomes" id="UP001064782">
    <property type="component" value="Unassembled WGS sequence"/>
</dbReference>
<dbReference type="EMBL" id="BRZI01000092">
    <property type="protein sequence ID" value="GLD33626.1"/>
    <property type="molecule type" value="Genomic_DNA"/>
</dbReference>
<protein>
    <submittedName>
        <fullName evidence="3">Uncharacterized protein</fullName>
    </submittedName>
</protein>
<name>A0A9P3QCI4_9MYCO</name>
<dbReference type="Proteomes" id="UP001165663">
    <property type="component" value="Unassembled WGS sequence"/>
</dbReference>
<evidence type="ECO:0000313" key="2">
    <source>
        <dbReference type="EMBL" id="GLB84807.1"/>
    </source>
</evidence>
<gene>
    <name evidence="3" type="ORF">Mkiyose1413_55090</name>
    <name evidence="2" type="ORF">SRL2020028_40630</name>
</gene>
<reference evidence="3" key="1">
    <citation type="submission" date="2022-08" db="EMBL/GenBank/DDBJ databases">
        <title>Mycobacterium kiyosense sp. nov., scotochromogenic slow-glowing species isolated from respiratory specimens.</title>
        <authorList>
            <person name="Fukano H."/>
            <person name="Kazumi Y."/>
            <person name="Sakagami N."/>
            <person name="Ato M."/>
            <person name="Mitarai S."/>
            <person name="Hoshino Y."/>
        </authorList>
    </citation>
    <scope>NUCLEOTIDE SEQUENCE</scope>
    <source>
        <strain evidence="3">1413</strain>
        <strain evidence="2">SRL2020-028</strain>
    </source>
</reference>
<sequence>MIGNSDPAPENERAPPAKLIHTMPPTIAINPMTNATDHNGLPCGTGTLTGVGNSTSTDRNAGGSAGF</sequence>
<comment type="caution">
    <text evidence="3">The sequence shown here is derived from an EMBL/GenBank/DDBJ whole genome shotgun (WGS) entry which is preliminary data.</text>
</comment>
<accession>A0A9P3QCI4</accession>
<feature type="region of interest" description="Disordered" evidence="1">
    <location>
        <begin position="1"/>
        <end position="23"/>
    </location>
</feature>
<keyword evidence="4" id="KW-1185">Reference proteome</keyword>
<proteinExistence type="predicted"/>
<dbReference type="AlphaFoldDB" id="A0A9P3QCI4"/>